<dbReference type="Pfam" id="PF13419">
    <property type="entry name" value="HAD_2"/>
    <property type="match status" value="1"/>
</dbReference>
<organism evidence="6 7">
    <name type="scientific">Emiliania huxleyi (strain CCMP1516)</name>
    <dbReference type="NCBI Taxonomy" id="280463"/>
    <lineage>
        <taxon>Eukaryota</taxon>
        <taxon>Haptista</taxon>
        <taxon>Haptophyta</taxon>
        <taxon>Prymnesiophyceae</taxon>
        <taxon>Isochrysidales</taxon>
        <taxon>Noelaerhabdaceae</taxon>
        <taxon>Emiliania</taxon>
    </lineage>
</organism>
<keyword evidence="2" id="KW-0479">Metal-binding</keyword>
<feature type="chain" id="PRO_5044195466" evidence="5">
    <location>
        <begin position="20"/>
        <end position="296"/>
    </location>
</feature>
<evidence type="ECO:0000256" key="3">
    <source>
        <dbReference type="ARBA" id="ARBA00022842"/>
    </source>
</evidence>
<keyword evidence="4" id="KW-0119">Carbohydrate metabolism</keyword>
<dbReference type="GO" id="GO:0003824">
    <property type="term" value="F:catalytic activity"/>
    <property type="evidence" value="ECO:0007669"/>
    <property type="project" value="UniProtKB-ARBA"/>
</dbReference>
<dbReference type="eggNOG" id="KOG2914">
    <property type="taxonomic scope" value="Eukaryota"/>
</dbReference>
<dbReference type="SUPFAM" id="SSF56784">
    <property type="entry name" value="HAD-like"/>
    <property type="match status" value="1"/>
</dbReference>
<dbReference type="InterPro" id="IPR051600">
    <property type="entry name" value="Beta-PGM-like"/>
</dbReference>
<evidence type="ECO:0000256" key="4">
    <source>
        <dbReference type="ARBA" id="ARBA00023277"/>
    </source>
</evidence>
<reference evidence="7" key="1">
    <citation type="journal article" date="2013" name="Nature">
        <title>Pan genome of the phytoplankton Emiliania underpins its global distribution.</title>
        <authorList>
            <person name="Read B.A."/>
            <person name="Kegel J."/>
            <person name="Klute M.J."/>
            <person name="Kuo A."/>
            <person name="Lefebvre S.C."/>
            <person name="Maumus F."/>
            <person name="Mayer C."/>
            <person name="Miller J."/>
            <person name="Monier A."/>
            <person name="Salamov A."/>
            <person name="Young J."/>
            <person name="Aguilar M."/>
            <person name="Claverie J.M."/>
            <person name="Frickenhaus S."/>
            <person name="Gonzalez K."/>
            <person name="Herman E.K."/>
            <person name="Lin Y.C."/>
            <person name="Napier J."/>
            <person name="Ogata H."/>
            <person name="Sarno A.F."/>
            <person name="Shmutz J."/>
            <person name="Schroeder D."/>
            <person name="de Vargas C."/>
            <person name="Verret F."/>
            <person name="von Dassow P."/>
            <person name="Valentin K."/>
            <person name="Van de Peer Y."/>
            <person name="Wheeler G."/>
            <person name="Dacks J.B."/>
            <person name="Delwiche C.F."/>
            <person name="Dyhrman S.T."/>
            <person name="Glockner G."/>
            <person name="John U."/>
            <person name="Richards T."/>
            <person name="Worden A.Z."/>
            <person name="Zhang X."/>
            <person name="Grigoriev I.V."/>
            <person name="Allen A.E."/>
            <person name="Bidle K."/>
            <person name="Borodovsky M."/>
            <person name="Bowler C."/>
            <person name="Brownlee C."/>
            <person name="Cock J.M."/>
            <person name="Elias M."/>
            <person name="Gladyshev V.N."/>
            <person name="Groth M."/>
            <person name="Guda C."/>
            <person name="Hadaegh A."/>
            <person name="Iglesias-Rodriguez M.D."/>
            <person name="Jenkins J."/>
            <person name="Jones B.M."/>
            <person name="Lawson T."/>
            <person name="Leese F."/>
            <person name="Lindquist E."/>
            <person name="Lobanov A."/>
            <person name="Lomsadze A."/>
            <person name="Malik S.B."/>
            <person name="Marsh M.E."/>
            <person name="Mackinder L."/>
            <person name="Mock T."/>
            <person name="Mueller-Roeber B."/>
            <person name="Pagarete A."/>
            <person name="Parker M."/>
            <person name="Probert I."/>
            <person name="Quesneville H."/>
            <person name="Raines C."/>
            <person name="Rensing S.A."/>
            <person name="Riano-Pachon D.M."/>
            <person name="Richier S."/>
            <person name="Rokitta S."/>
            <person name="Shiraiwa Y."/>
            <person name="Soanes D.M."/>
            <person name="van der Giezen M."/>
            <person name="Wahlund T.M."/>
            <person name="Williams B."/>
            <person name="Wilson W."/>
            <person name="Wolfe G."/>
            <person name="Wurch L.L."/>
        </authorList>
    </citation>
    <scope>NUCLEOTIDE SEQUENCE</scope>
</reference>
<protein>
    <submittedName>
        <fullName evidence="6">Uncharacterized protein</fullName>
    </submittedName>
</protein>
<dbReference type="InterPro" id="IPR023198">
    <property type="entry name" value="PGP-like_dom2"/>
</dbReference>
<dbReference type="InterPro" id="IPR023214">
    <property type="entry name" value="HAD_sf"/>
</dbReference>
<feature type="signal peptide" evidence="5">
    <location>
        <begin position="1"/>
        <end position="19"/>
    </location>
</feature>
<keyword evidence="7" id="KW-1185">Reference proteome</keyword>
<dbReference type="SFLD" id="SFLDG01129">
    <property type="entry name" value="C1.5:_HAD__Beta-PGM__Phosphata"/>
    <property type="match status" value="1"/>
</dbReference>
<accession>A0A0D3ISZ8</accession>
<dbReference type="InterPro" id="IPR006439">
    <property type="entry name" value="HAD-SF_hydro_IA"/>
</dbReference>
<evidence type="ECO:0000313" key="7">
    <source>
        <dbReference type="Proteomes" id="UP000013827"/>
    </source>
</evidence>
<dbReference type="PANTHER" id="PTHR46193">
    <property type="entry name" value="6-PHOSPHOGLUCONATE PHOSPHATASE"/>
    <property type="match status" value="1"/>
</dbReference>
<evidence type="ECO:0000256" key="1">
    <source>
        <dbReference type="ARBA" id="ARBA00001946"/>
    </source>
</evidence>
<dbReference type="HOGENOM" id="CLU_944731_0_0_1"/>
<dbReference type="NCBIfam" id="TIGR01509">
    <property type="entry name" value="HAD-SF-IA-v3"/>
    <property type="match status" value="1"/>
</dbReference>
<keyword evidence="3" id="KW-0460">Magnesium</keyword>
<sequence length="296" mass="30674">MIARKRTIFSAALCGCALAAPSKVPSLLADRRLTAALALRGGSAGPSPAPPCLAALWDFDGTLCQSEDVHRKSFSAVLGVELSEQHWTDACIGRAPRDIMEAHLPAGRLKPGETIDDLLRRRAELFEEHIAAGRLEATPGAVALVRELRAAGLRCAVVSSGSRGYIEKALAALGLVDAFDFIIAGDDPDCAQHKPQPWPYLEAARRLGLQPAQCVAFEDSLSGIRSAQGAGLRVVGVRCAANCGCEVAPAEAATLAASPLAAGAPLLPLLALVDDFARLDRVLLGLPAAAPAAAAA</sequence>
<dbReference type="GO" id="GO:0046872">
    <property type="term" value="F:metal ion binding"/>
    <property type="evidence" value="ECO:0007669"/>
    <property type="project" value="UniProtKB-KW"/>
</dbReference>
<dbReference type="EnsemblProtists" id="EOD14383">
    <property type="protein sequence ID" value="EOD14383"/>
    <property type="gene ID" value="EMIHUDRAFT_356631"/>
</dbReference>
<dbReference type="Proteomes" id="UP000013827">
    <property type="component" value="Unassembled WGS sequence"/>
</dbReference>
<reference evidence="6" key="2">
    <citation type="submission" date="2024-10" db="UniProtKB">
        <authorList>
            <consortium name="EnsemblProtists"/>
        </authorList>
    </citation>
    <scope>IDENTIFICATION</scope>
</reference>
<evidence type="ECO:0000256" key="2">
    <source>
        <dbReference type="ARBA" id="ARBA00022723"/>
    </source>
</evidence>
<dbReference type="SFLD" id="SFLDS00003">
    <property type="entry name" value="Haloacid_Dehalogenase"/>
    <property type="match status" value="1"/>
</dbReference>
<evidence type="ECO:0000256" key="5">
    <source>
        <dbReference type="SAM" id="SignalP"/>
    </source>
</evidence>
<dbReference type="Gene3D" id="1.10.150.240">
    <property type="entry name" value="Putative phosphatase, domain 2"/>
    <property type="match status" value="1"/>
</dbReference>
<keyword evidence="5" id="KW-0732">Signal</keyword>
<dbReference type="PaxDb" id="2903-EOD14383"/>
<dbReference type="InterPro" id="IPR036412">
    <property type="entry name" value="HAD-like_sf"/>
</dbReference>
<dbReference type="RefSeq" id="XP_005766812.1">
    <property type="nucleotide sequence ID" value="XM_005766755.1"/>
</dbReference>
<name>A0A0D3ISZ8_EMIH1</name>
<dbReference type="CDD" id="cd07505">
    <property type="entry name" value="HAD_BPGM-like"/>
    <property type="match status" value="1"/>
</dbReference>
<evidence type="ECO:0000313" key="6">
    <source>
        <dbReference type="EnsemblProtists" id="EOD14383"/>
    </source>
</evidence>
<proteinExistence type="predicted"/>
<comment type="cofactor">
    <cofactor evidence="1">
        <name>Mg(2+)</name>
        <dbReference type="ChEBI" id="CHEBI:18420"/>
    </cofactor>
</comment>
<dbReference type="AlphaFoldDB" id="A0A0D3ISZ8"/>
<dbReference type="GeneID" id="17260493"/>
<dbReference type="KEGG" id="ehx:EMIHUDRAFT_356631"/>
<dbReference type="PANTHER" id="PTHR46193:SF18">
    <property type="entry name" value="HEXITOL PHOSPHATASE B"/>
    <property type="match status" value="1"/>
</dbReference>
<dbReference type="Gene3D" id="3.40.50.1000">
    <property type="entry name" value="HAD superfamily/HAD-like"/>
    <property type="match status" value="1"/>
</dbReference>
<dbReference type="InterPro" id="IPR041492">
    <property type="entry name" value="HAD_2"/>
</dbReference>